<evidence type="ECO:0000313" key="3">
    <source>
        <dbReference type="EMBL" id="QLG46540.1"/>
    </source>
</evidence>
<proteinExistence type="predicted"/>
<dbReference type="InterPro" id="IPR052893">
    <property type="entry name" value="TCS_response_regulator"/>
</dbReference>
<evidence type="ECO:0000259" key="2">
    <source>
        <dbReference type="PROSITE" id="PS50110"/>
    </source>
</evidence>
<keyword evidence="1" id="KW-0597">Phosphoprotein</keyword>
<dbReference type="InterPro" id="IPR011006">
    <property type="entry name" value="CheY-like_superfamily"/>
</dbReference>
<dbReference type="AlphaFoldDB" id="A0A7H9ASX4"/>
<keyword evidence="4" id="KW-1185">Reference proteome</keyword>
<dbReference type="Pfam" id="PF00072">
    <property type="entry name" value="Response_reg"/>
    <property type="match status" value="1"/>
</dbReference>
<dbReference type="PROSITE" id="PS50110">
    <property type="entry name" value="RESPONSE_REGULATORY"/>
    <property type="match status" value="1"/>
</dbReference>
<dbReference type="GO" id="GO:0000160">
    <property type="term" value="P:phosphorelay signal transduction system"/>
    <property type="evidence" value="ECO:0007669"/>
    <property type="project" value="InterPro"/>
</dbReference>
<dbReference type="Proteomes" id="UP000509302">
    <property type="component" value="Chromosome"/>
</dbReference>
<evidence type="ECO:0000313" key="4">
    <source>
        <dbReference type="Proteomes" id="UP000509302"/>
    </source>
</evidence>
<dbReference type="KEGG" id="cagg:HYG79_14685"/>
<dbReference type="EMBL" id="CP058595">
    <property type="protein sequence ID" value="QLG46540.1"/>
    <property type="molecule type" value="Genomic_DNA"/>
</dbReference>
<dbReference type="PANTHER" id="PTHR44520:SF2">
    <property type="entry name" value="RESPONSE REGULATOR RCP1"/>
    <property type="match status" value="1"/>
</dbReference>
<name>A0A7H9ASX4_9FLAO</name>
<dbReference type="SUPFAM" id="SSF52172">
    <property type="entry name" value="CheY-like"/>
    <property type="match status" value="1"/>
</dbReference>
<organism evidence="3 4">
    <name type="scientific">Costertonia aggregata</name>
    <dbReference type="NCBI Taxonomy" id="343403"/>
    <lineage>
        <taxon>Bacteria</taxon>
        <taxon>Pseudomonadati</taxon>
        <taxon>Bacteroidota</taxon>
        <taxon>Flavobacteriia</taxon>
        <taxon>Flavobacteriales</taxon>
        <taxon>Flavobacteriaceae</taxon>
        <taxon>Costertonia</taxon>
    </lineage>
</organism>
<dbReference type="Gene3D" id="3.40.50.2300">
    <property type="match status" value="1"/>
</dbReference>
<protein>
    <submittedName>
        <fullName evidence="3">Response regulator</fullName>
    </submittedName>
</protein>
<feature type="modified residue" description="4-aspartylphosphate" evidence="1">
    <location>
        <position position="61"/>
    </location>
</feature>
<evidence type="ECO:0000256" key="1">
    <source>
        <dbReference type="PROSITE-ProRule" id="PRU00169"/>
    </source>
</evidence>
<dbReference type="SMART" id="SM00448">
    <property type="entry name" value="REC"/>
    <property type="match status" value="1"/>
</dbReference>
<dbReference type="InterPro" id="IPR001789">
    <property type="entry name" value="Sig_transdc_resp-reg_receiver"/>
</dbReference>
<dbReference type="PANTHER" id="PTHR44520">
    <property type="entry name" value="RESPONSE REGULATOR RCP1-RELATED"/>
    <property type="match status" value="1"/>
</dbReference>
<sequence>MKMEKLKILLVDDDEDDRQFFADALDSLDMNTELVQLTDGEACLEYMNLYKNDGPNLLFLDLNMPIMNGFQCLERIRQQAEFNDVTIAIYSTSGAEKDIDETFNKGANIYLKKPASFQDLKNSLRQVIKTNWTYQKNDFSKENFLLKV</sequence>
<feature type="domain" description="Response regulatory" evidence="2">
    <location>
        <begin position="7"/>
        <end position="128"/>
    </location>
</feature>
<reference evidence="3 4" key="1">
    <citation type="journal article" date="2006" name="Int. J. Syst. Evol. Microbiol.">
        <title>Costertonia aggregata gen. nov., sp. nov., a mesophilic marine bacterium of the family Flavobacteriaceae, isolated from a mature biofilm.</title>
        <authorList>
            <person name="Kwon K.K."/>
            <person name="Lee Y.K."/>
            <person name="Lee H.K."/>
        </authorList>
    </citation>
    <scope>NUCLEOTIDE SEQUENCE [LARGE SCALE GENOMIC DNA]</scope>
    <source>
        <strain evidence="3 4">KCCM 42265</strain>
    </source>
</reference>
<gene>
    <name evidence="3" type="ORF">HYG79_14685</name>
</gene>
<accession>A0A7H9ASX4</accession>